<reference evidence="4" key="1">
    <citation type="journal article" date="2019" name="Int. J. Syst. Evol. Microbiol.">
        <title>The Global Catalogue of Microorganisms (GCM) 10K type strain sequencing project: providing services to taxonomists for standard genome sequencing and annotation.</title>
        <authorList>
            <consortium name="The Broad Institute Genomics Platform"/>
            <consortium name="The Broad Institute Genome Sequencing Center for Infectious Disease"/>
            <person name="Wu L."/>
            <person name="Ma J."/>
        </authorList>
    </citation>
    <scope>NUCLEOTIDE SEQUENCE [LARGE SCALE GENOMIC DNA]</scope>
    <source>
        <strain evidence="4">JCM 14545</strain>
    </source>
</reference>
<evidence type="ECO:0000256" key="1">
    <source>
        <dbReference type="ARBA" id="ARBA00010617"/>
    </source>
</evidence>
<dbReference type="InterPro" id="IPR001128">
    <property type="entry name" value="Cyt_P450"/>
</dbReference>
<sequence>MTDAMAGEVPELDLADPEVLADPLAAYGCAHAKGPMMRLGVPGLGPLWAATRQDEARAVLGDPRFAINSGSFLRHPAIPDECLVHLRTMSELDGPEHRRIRRLVAPAFTPRRAEEFRPRVERIVAALLDGLPAEGPVDLLDAFARPLPMDVICELVGIPEIDRPRWREYGAAVLAGAGDAFGEAVPGIIDGAKAAVERRRAAPGDDLLDDLIRAQAEDGDRLSDVELVTLVWQLVLAGQTPANLIANGLEVLLTHRGELEKLRADPSLMPTAVDELIRLCGPNMLAIPRYAREDAEVSGTQIREGDRVTAVIASANRDPRAFEDPDRLDITRPPRQHLGFGYGPHVCLGASLARVQTEVALAALLDRFPNLSLAENPENPENPENLWRATDPGTLRLAELPVVY</sequence>
<keyword evidence="2" id="KW-0560">Oxidoreductase</keyword>
<dbReference type="Gene3D" id="1.10.630.10">
    <property type="entry name" value="Cytochrome P450"/>
    <property type="match status" value="1"/>
</dbReference>
<protein>
    <submittedName>
        <fullName evidence="3">Cytochrome P450</fullName>
    </submittedName>
</protein>
<keyword evidence="2" id="KW-0503">Monooxygenase</keyword>
<dbReference type="Pfam" id="PF00067">
    <property type="entry name" value="p450"/>
    <property type="match status" value="1"/>
</dbReference>
<dbReference type="RefSeq" id="WP_344430258.1">
    <property type="nucleotide sequence ID" value="NZ_BAAANN010000046.1"/>
</dbReference>
<comment type="caution">
    <text evidence="3">The sequence shown here is derived from an EMBL/GenBank/DDBJ whole genome shotgun (WGS) entry which is preliminary data.</text>
</comment>
<dbReference type="PROSITE" id="PS00086">
    <property type="entry name" value="CYTOCHROME_P450"/>
    <property type="match status" value="1"/>
</dbReference>
<dbReference type="PANTHER" id="PTHR46696">
    <property type="entry name" value="P450, PUTATIVE (EUROFUNG)-RELATED"/>
    <property type="match status" value="1"/>
</dbReference>
<dbReference type="EMBL" id="BAAANN010000046">
    <property type="protein sequence ID" value="GAA1987540.1"/>
    <property type="molecule type" value="Genomic_DNA"/>
</dbReference>
<keyword evidence="2" id="KW-0349">Heme</keyword>
<evidence type="ECO:0000313" key="3">
    <source>
        <dbReference type="EMBL" id="GAA1987540.1"/>
    </source>
</evidence>
<dbReference type="Proteomes" id="UP001501116">
    <property type="component" value="Unassembled WGS sequence"/>
</dbReference>
<dbReference type="PANTHER" id="PTHR46696:SF1">
    <property type="entry name" value="CYTOCHROME P450 YJIB-RELATED"/>
    <property type="match status" value="1"/>
</dbReference>
<dbReference type="PRINTS" id="PR00359">
    <property type="entry name" value="BP450"/>
</dbReference>
<comment type="similarity">
    <text evidence="1 2">Belongs to the cytochrome P450 family.</text>
</comment>
<keyword evidence="2" id="KW-0408">Iron</keyword>
<dbReference type="InterPro" id="IPR002397">
    <property type="entry name" value="Cyt_P450_B"/>
</dbReference>
<organism evidence="3 4">
    <name type="scientific">Amycolatopsis minnesotensis</name>
    <dbReference type="NCBI Taxonomy" id="337894"/>
    <lineage>
        <taxon>Bacteria</taxon>
        <taxon>Bacillati</taxon>
        <taxon>Actinomycetota</taxon>
        <taxon>Actinomycetes</taxon>
        <taxon>Pseudonocardiales</taxon>
        <taxon>Pseudonocardiaceae</taxon>
        <taxon>Amycolatopsis</taxon>
    </lineage>
</organism>
<dbReference type="InterPro" id="IPR036396">
    <property type="entry name" value="Cyt_P450_sf"/>
</dbReference>
<keyword evidence="4" id="KW-1185">Reference proteome</keyword>
<dbReference type="SUPFAM" id="SSF48264">
    <property type="entry name" value="Cytochrome P450"/>
    <property type="match status" value="1"/>
</dbReference>
<dbReference type="CDD" id="cd11029">
    <property type="entry name" value="CYP107-like"/>
    <property type="match status" value="1"/>
</dbReference>
<gene>
    <name evidence="3" type="ORF">GCM10009754_77030</name>
</gene>
<dbReference type="InterPro" id="IPR017972">
    <property type="entry name" value="Cyt_P450_CS"/>
</dbReference>
<name>A0ABP5DZM7_9PSEU</name>
<evidence type="ECO:0000256" key="2">
    <source>
        <dbReference type="RuleBase" id="RU000461"/>
    </source>
</evidence>
<proteinExistence type="inferred from homology"/>
<keyword evidence="2" id="KW-0479">Metal-binding</keyword>
<accession>A0ABP5DZM7</accession>
<evidence type="ECO:0000313" key="4">
    <source>
        <dbReference type="Proteomes" id="UP001501116"/>
    </source>
</evidence>